<dbReference type="EMBL" id="AZIM01001189">
    <property type="protein sequence ID" value="ETE67772.1"/>
    <property type="molecule type" value="Genomic_DNA"/>
</dbReference>
<protein>
    <submittedName>
        <fullName evidence="5">Metalloproteinase inhibitor 4</fullName>
    </submittedName>
</protein>
<dbReference type="GO" id="GO:0005615">
    <property type="term" value="C:extracellular space"/>
    <property type="evidence" value="ECO:0007669"/>
    <property type="project" value="TreeGrafter"/>
</dbReference>
<dbReference type="PANTHER" id="PTHR11844">
    <property type="entry name" value="METALLOPROTEASE INHIBITOR"/>
    <property type="match status" value="1"/>
</dbReference>
<keyword evidence="3" id="KW-0479">Metal-binding</keyword>
<dbReference type="InterPro" id="IPR008993">
    <property type="entry name" value="TIMP-like_OB-fold"/>
</dbReference>
<dbReference type="Pfam" id="PF00965">
    <property type="entry name" value="TIMP"/>
    <property type="match status" value="1"/>
</dbReference>
<keyword evidence="4" id="KW-0732">Signal</keyword>
<dbReference type="AlphaFoldDB" id="V8P1R4"/>
<evidence type="ECO:0000256" key="1">
    <source>
        <dbReference type="ARBA" id="ARBA00004613"/>
    </source>
</evidence>
<evidence type="ECO:0000256" key="3">
    <source>
        <dbReference type="PIRSR" id="PIRSR601820-1"/>
    </source>
</evidence>
<dbReference type="InterPro" id="IPR027465">
    <property type="entry name" value="TIMP_C"/>
</dbReference>
<sequence length="122" mass="13591">MTPLLNTLLFSPLLLLILSIQDPTEACRCALADPQQQICSSDIVIRATIRSKEEIIDSASSLKIIQYEIKQIKITACHREPCPIATPNECLWTDWLKGQTVYGHQANNCACFKGSDGTCSWH</sequence>
<dbReference type="GO" id="GO:0051045">
    <property type="term" value="P:negative regulation of membrane protein ectodomain proteolysis"/>
    <property type="evidence" value="ECO:0007669"/>
    <property type="project" value="TreeGrafter"/>
</dbReference>
<evidence type="ECO:0000256" key="4">
    <source>
        <dbReference type="SAM" id="SignalP"/>
    </source>
</evidence>
<feature type="signal peptide" evidence="4">
    <location>
        <begin position="1"/>
        <end position="26"/>
    </location>
</feature>
<dbReference type="SMART" id="SM00206">
    <property type="entry name" value="NTR"/>
    <property type="match status" value="1"/>
</dbReference>
<evidence type="ECO:0000313" key="6">
    <source>
        <dbReference type="Proteomes" id="UP000018936"/>
    </source>
</evidence>
<dbReference type="SUPFAM" id="SSF50242">
    <property type="entry name" value="TIMP-like"/>
    <property type="match status" value="1"/>
</dbReference>
<dbReference type="OrthoDB" id="9047096at2759"/>
<dbReference type="Gene3D" id="3.90.370.10">
    <property type="entry name" value="Tissue inhibitor of metalloproteinase-1. Chain B, domain 1"/>
    <property type="match status" value="1"/>
</dbReference>
<reference evidence="5 6" key="1">
    <citation type="journal article" date="2013" name="Proc. Natl. Acad. Sci. U.S.A.">
        <title>The king cobra genome reveals dynamic gene evolution and adaptation in the snake venom system.</title>
        <authorList>
            <person name="Vonk F.J."/>
            <person name="Casewell N.R."/>
            <person name="Henkel C.V."/>
            <person name="Heimberg A.M."/>
            <person name="Jansen H.J."/>
            <person name="McCleary R.J."/>
            <person name="Kerkkamp H.M."/>
            <person name="Vos R.A."/>
            <person name="Guerreiro I."/>
            <person name="Calvete J.J."/>
            <person name="Wuster W."/>
            <person name="Woods A.E."/>
            <person name="Logan J.M."/>
            <person name="Harrison R.A."/>
            <person name="Castoe T.A."/>
            <person name="de Koning A.P."/>
            <person name="Pollock D.D."/>
            <person name="Yandell M."/>
            <person name="Calderon D."/>
            <person name="Renjifo C."/>
            <person name="Currier R.B."/>
            <person name="Salgado D."/>
            <person name="Pla D."/>
            <person name="Sanz L."/>
            <person name="Hyder A.S."/>
            <person name="Ribeiro J.M."/>
            <person name="Arntzen J.W."/>
            <person name="van den Thillart G.E."/>
            <person name="Boetzer M."/>
            <person name="Pirovano W."/>
            <person name="Dirks R.P."/>
            <person name="Spaink H.P."/>
            <person name="Duboule D."/>
            <person name="McGlinn E."/>
            <person name="Kini R.M."/>
            <person name="Richardson M.K."/>
        </authorList>
    </citation>
    <scope>NUCLEOTIDE SEQUENCE</scope>
    <source>
        <tissue evidence="5">Blood</tissue>
    </source>
</reference>
<dbReference type="GO" id="GO:0046872">
    <property type="term" value="F:metal ion binding"/>
    <property type="evidence" value="ECO:0007669"/>
    <property type="project" value="UniProtKB-KW"/>
</dbReference>
<organism evidence="5 6">
    <name type="scientific">Ophiophagus hannah</name>
    <name type="common">King cobra</name>
    <name type="synonym">Naja hannah</name>
    <dbReference type="NCBI Taxonomy" id="8665"/>
    <lineage>
        <taxon>Eukaryota</taxon>
        <taxon>Metazoa</taxon>
        <taxon>Chordata</taxon>
        <taxon>Craniata</taxon>
        <taxon>Vertebrata</taxon>
        <taxon>Euteleostomi</taxon>
        <taxon>Lepidosauria</taxon>
        <taxon>Squamata</taxon>
        <taxon>Bifurcata</taxon>
        <taxon>Unidentata</taxon>
        <taxon>Episquamata</taxon>
        <taxon>Toxicofera</taxon>
        <taxon>Serpentes</taxon>
        <taxon>Colubroidea</taxon>
        <taxon>Elapidae</taxon>
        <taxon>Elapinae</taxon>
        <taxon>Ophiophagus</taxon>
    </lineage>
</organism>
<proteinExistence type="predicted"/>
<comment type="caution">
    <text evidence="5">The sequence shown here is derived from an EMBL/GenBank/DDBJ whole genome shotgun (WGS) entry which is preliminary data.</text>
</comment>
<keyword evidence="2" id="KW-0964">Secreted</keyword>
<dbReference type="GO" id="GO:0008191">
    <property type="term" value="F:metalloendopeptidase inhibitor activity"/>
    <property type="evidence" value="ECO:0007669"/>
    <property type="project" value="InterPro"/>
</dbReference>
<dbReference type="Proteomes" id="UP000018936">
    <property type="component" value="Unassembled WGS sequence"/>
</dbReference>
<dbReference type="InterPro" id="IPR001820">
    <property type="entry name" value="TIMP"/>
</dbReference>
<feature type="binding site" evidence="3">
    <location>
        <position position="27"/>
    </location>
    <ligand>
        <name>Zn(2+)</name>
        <dbReference type="ChEBI" id="CHEBI:29105"/>
        <note>ligand shared with metalloproteinase partner</note>
    </ligand>
</feature>
<keyword evidence="3" id="KW-0862">Zinc</keyword>
<evidence type="ECO:0000256" key="2">
    <source>
        <dbReference type="ARBA" id="ARBA00022525"/>
    </source>
</evidence>
<dbReference type="PANTHER" id="PTHR11844:SF25">
    <property type="entry name" value="NTR DOMAIN-CONTAINING PROTEIN"/>
    <property type="match status" value="1"/>
</dbReference>
<accession>V8P1R4</accession>
<keyword evidence="6" id="KW-1185">Reference proteome</keyword>
<feature type="non-terminal residue" evidence="5">
    <location>
        <position position="1"/>
    </location>
</feature>
<name>V8P1R4_OPHHA</name>
<evidence type="ECO:0000313" key="5">
    <source>
        <dbReference type="EMBL" id="ETE67772.1"/>
    </source>
</evidence>
<comment type="subcellular location">
    <subcellularLocation>
        <location evidence="1">Secreted</location>
    </subcellularLocation>
</comment>
<dbReference type="GO" id="GO:0031012">
    <property type="term" value="C:extracellular matrix"/>
    <property type="evidence" value="ECO:0007669"/>
    <property type="project" value="TreeGrafter"/>
</dbReference>
<gene>
    <name evidence="5" type="primary">TIMP4</name>
    <name evidence="5" type="ORF">L345_06436</name>
</gene>
<feature type="chain" id="PRO_5004772304" evidence="4">
    <location>
        <begin position="27"/>
        <end position="122"/>
    </location>
</feature>
<dbReference type="GO" id="GO:0002020">
    <property type="term" value="F:protease binding"/>
    <property type="evidence" value="ECO:0007669"/>
    <property type="project" value="TreeGrafter"/>
</dbReference>